<dbReference type="InterPro" id="IPR000801">
    <property type="entry name" value="Esterase-like"/>
</dbReference>
<dbReference type="Gene3D" id="3.40.50.1820">
    <property type="entry name" value="alpha/beta hydrolase"/>
    <property type="match status" value="1"/>
</dbReference>
<gene>
    <name evidence="1" type="ORF">ACFQZW_05620</name>
</gene>
<dbReference type="PANTHER" id="PTHR48098:SF6">
    <property type="entry name" value="FERRI-BACILLIBACTIN ESTERASE BESA"/>
    <property type="match status" value="1"/>
</dbReference>
<protein>
    <submittedName>
        <fullName evidence="1">Alpha/beta hydrolase</fullName>
    </submittedName>
</protein>
<dbReference type="EMBL" id="JBHTIC010000006">
    <property type="protein sequence ID" value="MFD0761553.1"/>
    <property type="molecule type" value="Genomic_DNA"/>
</dbReference>
<dbReference type="Proteomes" id="UP001597032">
    <property type="component" value="Unassembled WGS sequence"/>
</dbReference>
<comment type="caution">
    <text evidence="1">The sequence shown here is derived from an EMBL/GenBank/DDBJ whole genome shotgun (WGS) entry which is preliminary data.</text>
</comment>
<keyword evidence="2" id="KW-1185">Reference proteome</keyword>
<dbReference type="Pfam" id="PF00756">
    <property type="entry name" value="Esterase"/>
    <property type="match status" value="1"/>
</dbReference>
<proteinExistence type="predicted"/>
<accession>A0ABW2Z6N7</accession>
<name>A0ABW2Z6N7_9FLAO</name>
<organism evidence="1 2">
    <name type="scientific">Lutibacter aestuarii</name>
    <dbReference type="NCBI Taxonomy" id="861111"/>
    <lineage>
        <taxon>Bacteria</taxon>
        <taxon>Pseudomonadati</taxon>
        <taxon>Bacteroidota</taxon>
        <taxon>Flavobacteriia</taxon>
        <taxon>Flavobacteriales</taxon>
        <taxon>Flavobacteriaceae</taxon>
        <taxon>Lutibacter</taxon>
    </lineage>
</organism>
<keyword evidence="1" id="KW-0378">Hydrolase</keyword>
<evidence type="ECO:0000313" key="2">
    <source>
        <dbReference type="Proteomes" id="UP001597032"/>
    </source>
</evidence>
<reference evidence="2" key="1">
    <citation type="journal article" date="2019" name="Int. J. Syst. Evol. Microbiol.">
        <title>The Global Catalogue of Microorganisms (GCM) 10K type strain sequencing project: providing services to taxonomists for standard genome sequencing and annotation.</title>
        <authorList>
            <consortium name="The Broad Institute Genomics Platform"/>
            <consortium name="The Broad Institute Genome Sequencing Center for Infectious Disease"/>
            <person name="Wu L."/>
            <person name="Ma J."/>
        </authorList>
    </citation>
    <scope>NUCLEOTIDE SEQUENCE [LARGE SCALE GENOMIC DNA]</scope>
    <source>
        <strain evidence="2">CCUG 60022</strain>
    </source>
</reference>
<dbReference type="PANTHER" id="PTHR48098">
    <property type="entry name" value="ENTEROCHELIN ESTERASE-RELATED"/>
    <property type="match status" value="1"/>
</dbReference>
<evidence type="ECO:0000313" key="1">
    <source>
        <dbReference type="EMBL" id="MFD0761553.1"/>
    </source>
</evidence>
<dbReference type="GO" id="GO:0016787">
    <property type="term" value="F:hydrolase activity"/>
    <property type="evidence" value="ECO:0007669"/>
    <property type="project" value="UniProtKB-KW"/>
</dbReference>
<dbReference type="InterPro" id="IPR029058">
    <property type="entry name" value="AB_hydrolase_fold"/>
</dbReference>
<dbReference type="RefSeq" id="WP_298285210.1">
    <property type="nucleotide sequence ID" value="NZ_JBHTIC010000006.1"/>
</dbReference>
<dbReference type="InterPro" id="IPR050583">
    <property type="entry name" value="Mycobacterial_A85_antigen"/>
</dbReference>
<dbReference type="SUPFAM" id="SSF53474">
    <property type="entry name" value="alpha/beta-Hydrolases"/>
    <property type="match status" value="1"/>
</dbReference>
<sequence length="280" mass="32097">MKNILLYFSLLVYSSLLFGQSLSEKKSTAANNVFILKKEFVIPNLNNSSRKIWVYLPPNYNSSSKKYPVIYMHDAQNLFDTYTSYAGEWEVDETLNKLYNTTKKGFIVVAIENGGTERINEYTPWEHQKYGGGKGEIYINFIKNTLKPYIDKTYRTKPQPKHTALIGSSLGGLISYYGGLKYPKTFGKIGALSTSFWFSNKVAHFTKLYGKNNTSKLYLLIGEKEGKNMIEDTQKMKKLLIESGFNTKNIKVKINPDGAHNEAFWKSEFSTVVKWLFNLK</sequence>